<dbReference type="GO" id="GO:0019628">
    <property type="term" value="P:urate catabolic process"/>
    <property type="evidence" value="ECO:0007669"/>
    <property type="project" value="TreeGrafter"/>
</dbReference>
<dbReference type="EC" id="4.1.1.97" evidence="3"/>
<organism evidence="9 10">
    <name type="scientific">Rhodococcus rhodnii</name>
    <dbReference type="NCBI Taxonomy" id="38312"/>
    <lineage>
        <taxon>Bacteria</taxon>
        <taxon>Bacillati</taxon>
        <taxon>Actinomycetota</taxon>
        <taxon>Actinomycetes</taxon>
        <taxon>Mycobacteriales</taxon>
        <taxon>Nocardiaceae</taxon>
        <taxon>Rhodococcus</taxon>
    </lineage>
</organism>
<keyword evidence="4" id="KW-0659">Purine metabolism</keyword>
<evidence type="ECO:0000259" key="8">
    <source>
        <dbReference type="Pfam" id="PF09349"/>
    </source>
</evidence>
<comment type="caution">
    <text evidence="9">The sequence shown here is derived from an EMBL/GenBank/DDBJ whole genome shotgun (WGS) entry which is preliminary data.</text>
</comment>
<dbReference type="GO" id="GO:0051997">
    <property type="term" value="F:2-oxo-4-hydroxy-4-carboxy-5-ureidoimidazoline decarboxylase activity"/>
    <property type="evidence" value="ECO:0007669"/>
    <property type="project" value="UniProtKB-EC"/>
</dbReference>
<sequence>MNTPHEDSGRSVAAFDAELAAQARSELEAICSSPAWAERITQRRPFRTLETLQAVAERTLRELSESEIDDALAGHPRIGDRADNASSAREQAAVTTAGDDVRARLREGNAEYERRFGHVYLVCASGRSAEELLAILEARLGNDPESERAILRDELAAINRLRIARAFTDDADTTEER</sequence>
<dbReference type="GO" id="GO:0006144">
    <property type="term" value="P:purine nucleobase metabolic process"/>
    <property type="evidence" value="ECO:0007669"/>
    <property type="project" value="UniProtKB-KW"/>
</dbReference>
<dbReference type="InterPro" id="IPR036778">
    <property type="entry name" value="OHCU_decarboxylase_sf"/>
</dbReference>
<dbReference type="EMBL" id="QRCM01000001">
    <property type="protein sequence ID" value="TXG89225.1"/>
    <property type="molecule type" value="Genomic_DNA"/>
</dbReference>
<evidence type="ECO:0000256" key="7">
    <source>
        <dbReference type="SAM" id="MobiDB-lite"/>
    </source>
</evidence>
<gene>
    <name evidence="9" type="primary">uraD</name>
    <name evidence="9" type="ORF">DW322_01920</name>
</gene>
<name>A0A6P2C9K7_9NOCA</name>
<keyword evidence="6 9" id="KW-0456">Lyase</keyword>
<proteinExistence type="predicted"/>
<evidence type="ECO:0000256" key="4">
    <source>
        <dbReference type="ARBA" id="ARBA00022631"/>
    </source>
</evidence>
<reference evidence="9 10" key="1">
    <citation type="submission" date="2018-07" db="EMBL/GenBank/DDBJ databases">
        <title>Genome sequence of Rhodococcus rhodnii ATCC 35071 from Rhodnius prolixus.</title>
        <authorList>
            <person name="Patel V."/>
            <person name="Vogel K.J."/>
        </authorList>
    </citation>
    <scope>NUCLEOTIDE SEQUENCE [LARGE SCALE GENOMIC DNA]</scope>
    <source>
        <strain evidence="9 10">ATCC 35071</strain>
    </source>
</reference>
<dbReference type="Gene3D" id="1.10.3330.10">
    <property type="entry name" value="Oxo-4-hydroxy-4-carboxy-5-ureidoimidazoline decarboxylase"/>
    <property type="match status" value="1"/>
</dbReference>
<dbReference type="PANTHER" id="PTHR43466">
    <property type="entry name" value="2-OXO-4-HYDROXY-4-CARBOXY-5-UREIDOIMIDAZOLINE DECARBOXYLASE-RELATED"/>
    <property type="match status" value="1"/>
</dbReference>
<evidence type="ECO:0000313" key="9">
    <source>
        <dbReference type="EMBL" id="TXG89225.1"/>
    </source>
</evidence>
<comment type="catalytic activity">
    <reaction evidence="1">
        <text>5-hydroxy-2-oxo-4-ureido-2,5-dihydro-1H-imidazole-5-carboxylate + H(+) = (S)-allantoin + CO2</text>
        <dbReference type="Rhea" id="RHEA:26301"/>
        <dbReference type="ChEBI" id="CHEBI:15378"/>
        <dbReference type="ChEBI" id="CHEBI:15678"/>
        <dbReference type="ChEBI" id="CHEBI:16526"/>
        <dbReference type="ChEBI" id="CHEBI:58639"/>
        <dbReference type="EC" id="4.1.1.97"/>
    </reaction>
</comment>
<comment type="pathway">
    <text evidence="2">Purine metabolism; urate degradation; (S)-allantoin from urate: step 3/3.</text>
</comment>
<evidence type="ECO:0000256" key="2">
    <source>
        <dbReference type="ARBA" id="ARBA00004754"/>
    </source>
</evidence>
<dbReference type="NCBIfam" id="TIGR03180">
    <property type="entry name" value="UraD_2"/>
    <property type="match status" value="1"/>
</dbReference>
<dbReference type="NCBIfam" id="NF010372">
    <property type="entry name" value="PRK13798.1"/>
    <property type="match status" value="1"/>
</dbReference>
<evidence type="ECO:0000256" key="1">
    <source>
        <dbReference type="ARBA" id="ARBA00001163"/>
    </source>
</evidence>
<dbReference type="AlphaFoldDB" id="A0A6P2C9K7"/>
<dbReference type="InterPro" id="IPR017595">
    <property type="entry name" value="OHCU_decarboxylase-2"/>
</dbReference>
<dbReference type="Pfam" id="PF09349">
    <property type="entry name" value="OHCU_decarbox"/>
    <property type="match status" value="1"/>
</dbReference>
<dbReference type="SUPFAM" id="SSF158694">
    <property type="entry name" value="UraD-Like"/>
    <property type="match status" value="1"/>
</dbReference>
<evidence type="ECO:0000256" key="6">
    <source>
        <dbReference type="ARBA" id="ARBA00023239"/>
    </source>
</evidence>
<evidence type="ECO:0000256" key="3">
    <source>
        <dbReference type="ARBA" id="ARBA00012257"/>
    </source>
</evidence>
<feature type="domain" description="Oxo-4-hydroxy-4-carboxy-5-ureidoimidazoline decarboxylase" evidence="8">
    <location>
        <begin position="21"/>
        <end position="163"/>
    </location>
</feature>
<dbReference type="InterPro" id="IPR018020">
    <property type="entry name" value="OHCU_decarboxylase"/>
</dbReference>
<evidence type="ECO:0000313" key="10">
    <source>
        <dbReference type="Proteomes" id="UP000471120"/>
    </source>
</evidence>
<accession>A0A6P2C9K7</accession>
<feature type="region of interest" description="Disordered" evidence="7">
    <location>
        <begin position="74"/>
        <end position="100"/>
    </location>
</feature>
<dbReference type="PANTHER" id="PTHR43466:SF1">
    <property type="entry name" value="2-OXO-4-HYDROXY-4-CARBOXY-5-UREIDOIMIDAZOLINE DECARBOXYLASE-RELATED"/>
    <property type="match status" value="1"/>
</dbReference>
<evidence type="ECO:0000256" key="5">
    <source>
        <dbReference type="ARBA" id="ARBA00022793"/>
    </source>
</evidence>
<dbReference type="Proteomes" id="UP000471120">
    <property type="component" value="Unassembled WGS sequence"/>
</dbReference>
<keyword evidence="5" id="KW-0210">Decarboxylase</keyword>
<protein>
    <recommendedName>
        <fullName evidence="3">2-oxo-4-hydroxy-4-carboxy-5-ureidoimidazoline decarboxylase</fullName>
        <ecNumber evidence="3">4.1.1.97</ecNumber>
    </recommendedName>
</protein>
<dbReference type="RefSeq" id="WP_010838353.1">
    <property type="nucleotide sequence ID" value="NZ_QRCM01000001.1"/>
</dbReference>